<protein>
    <submittedName>
        <fullName evidence="1">Uncharacterized protein</fullName>
    </submittedName>
</protein>
<dbReference type="InParanoid" id="A0A6L2PXP9"/>
<keyword evidence="2" id="KW-1185">Reference proteome</keyword>
<dbReference type="AlphaFoldDB" id="A0A6L2PXP9"/>
<accession>A0A6L2PXP9</accession>
<evidence type="ECO:0000313" key="2">
    <source>
        <dbReference type="Proteomes" id="UP000502823"/>
    </source>
</evidence>
<name>A0A6L2PXP9_COPFO</name>
<gene>
    <name evidence="1" type="ORF">Cfor_12004</name>
</gene>
<sequence>MGSCGTNGDGGTFAHSKLGQYLATYLSIPENKQRPGTSCLVPHVTVHDGASKHSKCSGED</sequence>
<dbReference type="Proteomes" id="UP000502823">
    <property type="component" value="Unassembled WGS sequence"/>
</dbReference>
<reference evidence="2" key="1">
    <citation type="submission" date="2020-01" db="EMBL/GenBank/DDBJ databases">
        <title>Draft genome sequence of the Termite Coptotermes fromosanus.</title>
        <authorList>
            <person name="Itakura S."/>
            <person name="Yosikawa Y."/>
            <person name="Umezawa K."/>
        </authorList>
    </citation>
    <scope>NUCLEOTIDE SEQUENCE [LARGE SCALE GENOMIC DNA]</scope>
</reference>
<dbReference type="EMBL" id="BLKM01006491">
    <property type="protein sequence ID" value="GFG37423.1"/>
    <property type="molecule type" value="Genomic_DNA"/>
</dbReference>
<proteinExistence type="predicted"/>
<evidence type="ECO:0000313" key="1">
    <source>
        <dbReference type="EMBL" id="GFG37423.1"/>
    </source>
</evidence>
<organism evidence="1 2">
    <name type="scientific">Coptotermes formosanus</name>
    <name type="common">Formosan subterranean termite</name>
    <dbReference type="NCBI Taxonomy" id="36987"/>
    <lineage>
        <taxon>Eukaryota</taxon>
        <taxon>Metazoa</taxon>
        <taxon>Ecdysozoa</taxon>
        <taxon>Arthropoda</taxon>
        <taxon>Hexapoda</taxon>
        <taxon>Insecta</taxon>
        <taxon>Pterygota</taxon>
        <taxon>Neoptera</taxon>
        <taxon>Polyneoptera</taxon>
        <taxon>Dictyoptera</taxon>
        <taxon>Blattodea</taxon>
        <taxon>Blattoidea</taxon>
        <taxon>Termitoidae</taxon>
        <taxon>Rhinotermitidae</taxon>
        <taxon>Coptotermes</taxon>
    </lineage>
</organism>
<comment type="caution">
    <text evidence="1">The sequence shown here is derived from an EMBL/GenBank/DDBJ whole genome shotgun (WGS) entry which is preliminary data.</text>
</comment>